<dbReference type="RefSeq" id="WP_115273532.1">
    <property type="nucleotide sequence ID" value="NZ_UGUY01000001.1"/>
</dbReference>
<dbReference type="InterPro" id="IPR031832">
    <property type="entry name" value="DUF4747"/>
</dbReference>
<dbReference type="Pfam" id="PF15931">
    <property type="entry name" value="DUF4747"/>
    <property type="match status" value="1"/>
</dbReference>
<dbReference type="EMBL" id="UGUY01000001">
    <property type="protein sequence ID" value="SUD67281.1"/>
    <property type="molecule type" value="Genomic_DNA"/>
</dbReference>
<gene>
    <name evidence="1" type="ORF">NCTC7914_01355</name>
</gene>
<name>A0A379KH13_PSEPU</name>
<protein>
    <recommendedName>
        <fullName evidence="3">DUF4747 family protein</fullName>
    </recommendedName>
</protein>
<evidence type="ECO:0008006" key="3">
    <source>
        <dbReference type="Google" id="ProtNLM"/>
    </source>
</evidence>
<evidence type="ECO:0000313" key="1">
    <source>
        <dbReference type="EMBL" id="SUD67281.1"/>
    </source>
</evidence>
<proteinExistence type="predicted"/>
<sequence>MGTREYHLYRAKFIKPAQLPLFVKSKSSTDLFLESIHDKPEYTLSSGSEWHLGNVRMHDEVSGSFAVGRTTKTTVEKFDKDTGDFIDELDDSGPYTVVIFDAKIGLLGIAKKSKLAPNASSIARRIKDLLLTTSIAIESGIDIRVDVIPDPEDFLDKLREAYSIRRFRATFTGPNPVDADELFQKPLSVYAQSMGASSGTLEVVGDALNEEVAESVAKSTAATGNTASARIIPNKGTKAKNIKMKGDAVVAVVERNANTSKILERMHTEYMRVRG</sequence>
<accession>A0A379KH13</accession>
<dbReference type="Proteomes" id="UP000254602">
    <property type="component" value="Unassembled WGS sequence"/>
</dbReference>
<reference evidence="1 2" key="1">
    <citation type="submission" date="2018-06" db="EMBL/GenBank/DDBJ databases">
        <authorList>
            <consortium name="Pathogen Informatics"/>
            <person name="Doyle S."/>
        </authorList>
    </citation>
    <scope>NUCLEOTIDE SEQUENCE [LARGE SCALE GENOMIC DNA]</scope>
    <source>
        <strain evidence="1 2">NCTC7914</strain>
    </source>
</reference>
<evidence type="ECO:0000313" key="2">
    <source>
        <dbReference type="Proteomes" id="UP000254602"/>
    </source>
</evidence>
<dbReference type="AlphaFoldDB" id="A0A379KH13"/>
<organism evidence="1 2">
    <name type="scientific">Pseudomonas putida</name>
    <name type="common">Arthrobacter siderocapsulatus</name>
    <dbReference type="NCBI Taxonomy" id="303"/>
    <lineage>
        <taxon>Bacteria</taxon>
        <taxon>Pseudomonadati</taxon>
        <taxon>Pseudomonadota</taxon>
        <taxon>Gammaproteobacteria</taxon>
        <taxon>Pseudomonadales</taxon>
        <taxon>Pseudomonadaceae</taxon>
        <taxon>Pseudomonas</taxon>
    </lineage>
</organism>